<dbReference type="OrthoDB" id="2684605at2759"/>
<dbReference type="HOGENOM" id="CLU_628568_0_0_1"/>
<proteinExistence type="predicted"/>
<sequence>MFFLVTESFINSNNTAIKPTDSSNRSTSPRRSVSPVRRDAPNKKKPKQKAGLVDDTGRLDDKLEKPVDLKSLMHYDKNSTSLLGDIRLFETLDAFFELVALHDRPRFPESAFLLATRRAVDALSVSLDFTVKKEMNLDRLGTFDILLRLIIEKALPVVALFPSNFFDDSGAGPFDALLNQLQTAILIPIIRAFLLISTKYLERSLGLANGNRGGAAEYPDGRPALLALFQSIIEASCATISSCSKSRLGKELNTARIQDENFSVELSIMVHSLILEATCHLDQILADRAAQIVDYTSERDHHRRVLRIAVKDTLWYLCSGLHILIAAQAKCDLLPDIDSSAACFGASNSKSTRLHLLKKTVLSYFVDVLSRQDRKRRMERDGSALTSYLQLDAPVSARPQIEQDTVWPFTPRTHVLLDGMEHRMLLRVVESYFNTQ</sequence>
<evidence type="ECO:0000313" key="2">
    <source>
        <dbReference type="EMBL" id="KDR84723.1"/>
    </source>
</evidence>
<reference evidence="3" key="1">
    <citation type="journal article" date="2014" name="Proc. Natl. Acad. Sci. U.S.A.">
        <title>Extensive sampling of basidiomycete genomes demonstrates inadequacy of the white-rot/brown-rot paradigm for wood decay fungi.</title>
        <authorList>
            <person name="Riley R."/>
            <person name="Salamov A.A."/>
            <person name="Brown D.W."/>
            <person name="Nagy L.G."/>
            <person name="Floudas D."/>
            <person name="Held B.W."/>
            <person name="Levasseur A."/>
            <person name="Lombard V."/>
            <person name="Morin E."/>
            <person name="Otillar R."/>
            <person name="Lindquist E.A."/>
            <person name="Sun H."/>
            <person name="LaButti K.M."/>
            <person name="Schmutz J."/>
            <person name="Jabbour D."/>
            <person name="Luo H."/>
            <person name="Baker S.E."/>
            <person name="Pisabarro A.G."/>
            <person name="Walton J.D."/>
            <person name="Blanchette R.A."/>
            <person name="Henrissat B."/>
            <person name="Martin F."/>
            <person name="Cullen D."/>
            <person name="Hibbett D.S."/>
            <person name="Grigoriev I.V."/>
        </authorList>
    </citation>
    <scope>NUCLEOTIDE SEQUENCE [LARGE SCALE GENOMIC DNA]</scope>
    <source>
        <strain evidence="3">CBS 339.88</strain>
    </source>
</reference>
<gene>
    <name evidence="2" type="ORF">GALMADRAFT_217785</name>
</gene>
<name>A0A067U065_GALM3</name>
<dbReference type="Proteomes" id="UP000027222">
    <property type="component" value="Unassembled WGS sequence"/>
</dbReference>
<protein>
    <submittedName>
        <fullName evidence="2">Uncharacterized protein</fullName>
    </submittedName>
</protein>
<dbReference type="EMBL" id="KL142367">
    <property type="protein sequence ID" value="KDR84723.1"/>
    <property type="molecule type" value="Genomic_DNA"/>
</dbReference>
<feature type="compositionally biased region" description="Low complexity" evidence="1">
    <location>
        <begin position="20"/>
        <end position="35"/>
    </location>
</feature>
<organism evidence="2 3">
    <name type="scientific">Galerina marginata (strain CBS 339.88)</name>
    <dbReference type="NCBI Taxonomy" id="685588"/>
    <lineage>
        <taxon>Eukaryota</taxon>
        <taxon>Fungi</taxon>
        <taxon>Dikarya</taxon>
        <taxon>Basidiomycota</taxon>
        <taxon>Agaricomycotina</taxon>
        <taxon>Agaricomycetes</taxon>
        <taxon>Agaricomycetidae</taxon>
        <taxon>Agaricales</taxon>
        <taxon>Agaricineae</taxon>
        <taxon>Strophariaceae</taxon>
        <taxon>Galerina</taxon>
    </lineage>
</organism>
<evidence type="ECO:0000313" key="3">
    <source>
        <dbReference type="Proteomes" id="UP000027222"/>
    </source>
</evidence>
<dbReference type="AlphaFoldDB" id="A0A067U065"/>
<feature type="region of interest" description="Disordered" evidence="1">
    <location>
        <begin position="14"/>
        <end position="53"/>
    </location>
</feature>
<accession>A0A067U065</accession>
<keyword evidence="3" id="KW-1185">Reference proteome</keyword>
<evidence type="ECO:0000256" key="1">
    <source>
        <dbReference type="SAM" id="MobiDB-lite"/>
    </source>
</evidence>